<dbReference type="SUPFAM" id="SSF53850">
    <property type="entry name" value="Periplasmic binding protein-like II"/>
    <property type="match status" value="1"/>
</dbReference>
<dbReference type="Pfam" id="PF00060">
    <property type="entry name" value="Lig_chan"/>
    <property type="match status" value="1"/>
</dbReference>
<feature type="transmembrane region" description="Helical" evidence="9">
    <location>
        <begin position="386"/>
        <end position="406"/>
    </location>
</feature>
<comment type="caution">
    <text evidence="11">The sequence shown here is derived from an EMBL/GenBank/DDBJ whole genome shotgun (WGS) entry which is preliminary data.</text>
</comment>
<reference evidence="11 12" key="1">
    <citation type="submission" date="2024-08" db="EMBL/GenBank/DDBJ databases">
        <authorList>
            <person name="Cucini C."/>
            <person name="Frati F."/>
        </authorList>
    </citation>
    <scope>NUCLEOTIDE SEQUENCE [LARGE SCALE GENOMIC DNA]</scope>
</reference>
<dbReference type="InterPro" id="IPR052192">
    <property type="entry name" value="Insect_Ionotropic_Sensory_Rcpt"/>
</dbReference>
<comment type="subcellular location">
    <subcellularLocation>
        <location evidence="1">Cell membrane</location>
        <topology evidence="1">Multi-pass membrane protein</topology>
    </subcellularLocation>
</comment>
<evidence type="ECO:0000256" key="2">
    <source>
        <dbReference type="ARBA" id="ARBA00008685"/>
    </source>
</evidence>
<evidence type="ECO:0000259" key="10">
    <source>
        <dbReference type="Pfam" id="PF00060"/>
    </source>
</evidence>
<keyword evidence="6 9" id="KW-0472">Membrane</keyword>
<accession>A0ABP1R9F8</accession>
<keyword evidence="3" id="KW-1003">Cell membrane</keyword>
<keyword evidence="5 9" id="KW-1133">Transmembrane helix</keyword>
<dbReference type="Gene3D" id="1.10.287.70">
    <property type="match status" value="1"/>
</dbReference>
<evidence type="ECO:0000256" key="6">
    <source>
        <dbReference type="ARBA" id="ARBA00023136"/>
    </source>
</evidence>
<evidence type="ECO:0000313" key="12">
    <source>
        <dbReference type="Proteomes" id="UP001642540"/>
    </source>
</evidence>
<evidence type="ECO:0000256" key="3">
    <source>
        <dbReference type="ARBA" id="ARBA00022475"/>
    </source>
</evidence>
<dbReference type="EMBL" id="CAXLJM020000065">
    <property type="protein sequence ID" value="CAL8120968.1"/>
    <property type="molecule type" value="Genomic_DNA"/>
</dbReference>
<keyword evidence="7" id="KW-0675">Receptor</keyword>
<name>A0ABP1R9F8_9HEXA</name>
<dbReference type="PANTHER" id="PTHR42643">
    <property type="entry name" value="IONOTROPIC RECEPTOR 20A-RELATED"/>
    <property type="match status" value="1"/>
</dbReference>
<feature type="domain" description="Ionotropic glutamate receptor C-terminal" evidence="10">
    <location>
        <begin position="330"/>
        <end position="605"/>
    </location>
</feature>
<organism evidence="11 12">
    <name type="scientific">Orchesella dallaii</name>
    <dbReference type="NCBI Taxonomy" id="48710"/>
    <lineage>
        <taxon>Eukaryota</taxon>
        <taxon>Metazoa</taxon>
        <taxon>Ecdysozoa</taxon>
        <taxon>Arthropoda</taxon>
        <taxon>Hexapoda</taxon>
        <taxon>Collembola</taxon>
        <taxon>Entomobryomorpha</taxon>
        <taxon>Entomobryoidea</taxon>
        <taxon>Orchesellidae</taxon>
        <taxon>Orchesellinae</taxon>
        <taxon>Orchesella</taxon>
    </lineage>
</organism>
<feature type="transmembrane region" description="Helical" evidence="9">
    <location>
        <begin position="315"/>
        <end position="344"/>
    </location>
</feature>
<evidence type="ECO:0000256" key="9">
    <source>
        <dbReference type="SAM" id="Phobius"/>
    </source>
</evidence>
<proteinExistence type="inferred from homology"/>
<evidence type="ECO:0000256" key="1">
    <source>
        <dbReference type="ARBA" id="ARBA00004651"/>
    </source>
</evidence>
<dbReference type="Proteomes" id="UP001642540">
    <property type="component" value="Unassembled WGS sequence"/>
</dbReference>
<dbReference type="Gene3D" id="3.40.190.10">
    <property type="entry name" value="Periplasmic binding protein-like II"/>
    <property type="match status" value="1"/>
</dbReference>
<feature type="transmembrane region" description="Helical" evidence="9">
    <location>
        <begin position="596"/>
        <end position="613"/>
    </location>
</feature>
<keyword evidence="4 9" id="KW-0812">Transmembrane</keyword>
<sequence>MHYFCESKESVLGSHISVVLQIVSEKFYNCSLVLVSKLDEIDNHDLEFFQHRLTTFSSQTSYLVRIPSTKNWTKNNVIHKHTSYCKTVITFMNSVNIDATVGNFSTQFLELFSGSTRRELLGEIGKNYFIFVIDSIQLWESFLFSRIGREIKFKIAILPNKRIFSFCIFCNSTNFLKITLNGSNIPFIQELFPDFTKNLRGYQLTASALRNGDLVKIENSTFVRNRVVETDLFYTIQEILNFTYVFAPCSGLFEGTTGLLFPNKTWVGCVADVLYGSSDIALAIGPNKDRFSAVQFTTPIRFTEIVFVVRKSSSYFSWLSVFFAFGPYGWTLTLVSIFSISFLIHLIENVLQYQANESMRRHFRDDLLYFYGYLIGQHIPIDVKTIVGKFILMIWLWCGFVLGVFYSSSLQSLIVSPGHQIVPETMPILLQSPEFRWGASQSFIDNIGGQVFKQSHNPVLRKLQEKMDADKGDIECLARAASTNYACFHFNIYTQMHIANQFTNRFEQHPFHFATDSAYYTSTSYVTRKGEVFTSNFNQIISWFVDMGLGIRTTRKNLGLLRKKKQNGISTNEGTNNLPFSNGNGQRSISVENVKAAFLVLMLGLLIAIGSFIRELIQRCLKNSFTD</sequence>
<evidence type="ECO:0000256" key="4">
    <source>
        <dbReference type="ARBA" id="ARBA00022692"/>
    </source>
</evidence>
<evidence type="ECO:0000256" key="5">
    <source>
        <dbReference type="ARBA" id="ARBA00022989"/>
    </source>
</evidence>
<evidence type="ECO:0000256" key="8">
    <source>
        <dbReference type="ARBA" id="ARBA00023180"/>
    </source>
</evidence>
<evidence type="ECO:0000313" key="11">
    <source>
        <dbReference type="EMBL" id="CAL8120968.1"/>
    </source>
</evidence>
<evidence type="ECO:0000256" key="7">
    <source>
        <dbReference type="ARBA" id="ARBA00023170"/>
    </source>
</evidence>
<comment type="similarity">
    <text evidence="2">Belongs to the glutamate-gated ion channel (TC 1.A.10.1) family.</text>
</comment>
<dbReference type="InterPro" id="IPR001320">
    <property type="entry name" value="Iontro_rcpt_C"/>
</dbReference>
<keyword evidence="8" id="KW-0325">Glycoprotein</keyword>
<dbReference type="PANTHER" id="PTHR42643:SF24">
    <property type="entry name" value="IONOTROPIC RECEPTOR 60A"/>
    <property type="match status" value="1"/>
</dbReference>
<gene>
    <name evidence="11" type="ORF">ODALV1_LOCUS19157</name>
</gene>
<keyword evidence="12" id="KW-1185">Reference proteome</keyword>
<protein>
    <recommendedName>
        <fullName evidence="10">Ionotropic glutamate receptor C-terminal domain-containing protein</fullName>
    </recommendedName>
</protein>